<comment type="caution">
    <text evidence="2">The sequence shown here is derived from an EMBL/GenBank/DDBJ whole genome shotgun (WGS) entry which is preliminary data.</text>
</comment>
<organism evidence="2 3">
    <name type="scientific">Dentiscutata erythropus</name>
    <dbReference type="NCBI Taxonomy" id="1348616"/>
    <lineage>
        <taxon>Eukaryota</taxon>
        <taxon>Fungi</taxon>
        <taxon>Fungi incertae sedis</taxon>
        <taxon>Mucoromycota</taxon>
        <taxon>Glomeromycotina</taxon>
        <taxon>Glomeromycetes</taxon>
        <taxon>Diversisporales</taxon>
        <taxon>Gigasporaceae</taxon>
        <taxon>Dentiscutata</taxon>
    </lineage>
</organism>
<dbReference type="InterPro" id="IPR014001">
    <property type="entry name" value="Helicase_ATP-bd"/>
</dbReference>
<reference evidence="2" key="1">
    <citation type="submission" date="2021-06" db="EMBL/GenBank/DDBJ databases">
        <authorList>
            <person name="Kallberg Y."/>
            <person name="Tangrot J."/>
            <person name="Rosling A."/>
        </authorList>
    </citation>
    <scope>NUCLEOTIDE SEQUENCE</scope>
    <source>
        <strain evidence="2">MA453B</strain>
    </source>
</reference>
<gene>
    <name evidence="2" type="ORF">DERYTH_LOCUS18710</name>
</gene>
<dbReference type="Gene3D" id="3.40.50.300">
    <property type="entry name" value="P-loop containing nucleotide triphosphate hydrolases"/>
    <property type="match status" value="1"/>
</dbReference>
<evidence type="ECO:0000313" key="3">
    <source>
        <dbReference type="Proteomes" id="UP000789405"/>
    </source>
</evidence>
<accession>A0A9N9J9Q8</accession>
<evidence type="ECO:0000313" key="2">
    <source>
        <dbReference type="EMBL" id="CAG8771216.1"/>
    </source>
</evidence>
<evidence type="ECO:0000259" key="1">
    <source>
        <dbReference type="PROSITE" id="PS51192"/>
    </source>
</evidence>
<protein>
    <submittedName>
        <fullName evidence="2">25915_t:CDS:1</fullName>
    </submittedName>
</protein>
<keyword evidence="3" id="KW-1185">Reference proteome</keyword>
<dbReference type="EMBL" id="CAJVPY010019360">
    <property type="protein sequence ID" value="CAG8771216.1"/>
    <property type="molecule type" value="Genomic_DNA"/>
</dbReference>
<dbReference type="Gene3D" id="1.10.10.10">
    <property type="entry name" value="Winged helix-like DNA-binding domain superfamily/Winged helix DNA-binding domain"/>
    <property type="match status" value="1"/>
</dbReference>
<sequence length="227" mass="26685">ITPEKFIESLKFRKFLNNVSQTCGVQFIIDESHCVLEFEYFRPAWTKLGQIKNEFSLSPILLLTATCSYEGASKLAIILKRPNLKEIRSSQIYQPHTNEIQLVQYNYLERMKKKIFAIAYTFEDSYQCHQKMAYEPFRWPKDPEISKCDICDNCKRYIDNKIIWCDISEDLLQILDTVDKLVNFTNDLTTPLVNFGHDDIVDIFTRAKNKNAKEKNLTSLWENDSDK</sequence>
<dbReference type="Proteomes" id="UP000789405">
    <property type="component" value="Unassembled WGS sequence"/>
</dbReference>
<name>A0A9N9J9Q8_9GLOM</name>
<dbReference type="AlphaFoldDB" id="A0A9N9J9Q8"/>
<feature type="domain" description="Helicase ATP-binding" evidence="1">
    <location>
        <begin position="1"/>
        <end position="85"/>
    </location>
</feature>
<proteinExistence type="predicted"/>
<dbReference type="InterPro" id="IPR036388">
    <property type="entry name" value="WH-like_DNA-bd_sf"/>
</dbReference>
<dbReference type="OrthoDB" id="10261556at2759"/>
<dbReference type="InterPro" id="IPR027417">
    <property type="entry name" value="P-loop_NTPase"/>
</dbReference>
<feature type="non-terminal residue" evidence="2">
    <location>
        <position position="1"/>
    </location>
</feature>
<dbReference type="PROSITE" id="PS51192">
    <property type="entry name" value="HELICASE_ATP_BIND_1"/>
    <property type="match status" value="1"/>
</dbReference>